<sequence length="254" mass="28617">MKLSLRPMALAMLVCAVQSSCKKNDINSPKPSAKAQTELLGSPRIKYLLQNGGTDTLKFYYNAQGNPDSIIRKVTSTGYPSYRFNYDANGRLTTFIAFYNEFYFEYAQKFFYSIPSYPVQDSIYNFGFYYGNVLVPSSQSQFMTTNYFGDYLGRIKAIDRTIWIPGNPTTNHLDFNYNTAGNLTGYLTTDNNKNLKSLHRVWQLLSNDFSVNNGFIATSYNQQLPTAIPALNGGDPAGDFIHGIWLGGAQIIYE</sequence>
<evidence type="ECO:0000313" key="2">
    <source>
        <dbReference type="Proteomes" id="UP000249819"/>
    </source>
</evidence>
<protein>
    <submittedName>
        <fullName evidence="1">Uncharacterized protein</fullName>
    </submittedName>
</protein>
<comment type="caution">
    <text evidence="1">The sequence shown here is derived from an EMBL/GenBank/DDBJ whole genome shotgun (WGS) entry which is preliminary data.</text>
</comment>
<reference evidence="1 2" key="1">
    <citation type="submission" date="2018-06" db="EMBL/GenBank/DDBJ databases">
        <title>Genomic Encyclopedia of Archaeal and Bacterial Type Strains, Phase II (KMG-II): from individual species to whole genera.</title>
        <authorList>
            <person name="Goeker M."/>
        </authorList>
    </citation>
    <scope>NUCLEOTIDE SEQUENCE [LARGE SCALE GENOMIC DNA]</scope>
    <source>
        <strain evidence="1 2">DSM 29821</strain>
    </source>
</reference>
<gene>
    <name evidence="1" type="ORF">CLV59_101263</name>
</gene>
<dbReference type="AlphaFoldDB" id="A0A327WCC7"/>
<name>A0A327WCC7_9BACT</name>
<accession>A0A327WCC7</accession>
<evidence type="ECO:0000313" key="1">
    <source>
        <dbReference type="EMBL" id="RAJ87512.1"/>
    </source>
</evidence>
<dbReference type="EMBL" id="QLMA01000001">
    <property type="protein sequence ID" value="RAJ87512.1"/>
    <property type="molecule type" value="Genomic_DNA"/>
</dbReference>
<keyword evidence="2" id="KW-1185">Reference proteome</keyword>
<organism evidence="1 2">
    <name type="scientific">Chitinophaga dinghuensis</name>
    <dbReference type="NCBI Taxonomy" id="1539050"/>
    <lineage>
        <taxon>Bacteria</taxon>
        <taxon>Pseudomonadati</taxon>
        <taxon>Bacteroidota</taxon>
        <taxon>Chitinophagia</taxon>
        <taxon>Chitinophagales</taxon>
        <taxon>Chitinophagaceae</taxon>
        <taxon>Chitinophaga</taxon>
    </lineage>
</organism>
<dbReference type="OrthoDB" id="636957at2"/>
<dbReference type="Gene3D" id="2.180.10.10">
    <property type="entry name" value="RHS repeat-associated core"/>
    <property type="match status" value="1"/>
</dbReference>
<dbReference type="RefSeq" id="WP_146616105.1">
    <property type="nucleotide sequence ID" value="NZ_QLMA01000001.1"/>
</dbReference>
<dbReference type="Proteomes" id="UP000249819">
    <property type="component" value="Unassembled WGS sequence"/>
</dbReference>
<proteinExistence type="predicted"/>